<dbReference type="Proteomes" id="UP000265520">
    <property type="component" value="Unassembled WGS sequence"/>
</dbReference>
<comment type="caution">
    <text evidence="2">The sequence shown here is derived from an EMBL/GenBank/DDBJ whole genome shotgun (WGS) entry which is preliminary data.</text>
</comment>
<organism evidence="2 3">
    <name type="scientific">Trifolium medium</name>
    <dbReference type="NCBI Taxonomy" id="97028"/>
    <lineage>
        <taxon>Eukaryota</taxon>
        <taxon>Viridiplantae</taxon>
        <taxon>Streptophyta</taxon>
        <taxon>Embryophyta</taxon>
        <taxon>Tracheophyta</taxon>
        <taxon>Spermatophyta</taxon>
        <taxon>Magnoliopsida</taxon>
        <taxon>eudicotyledons</taxon>
        <taxon>Gunneridae</taxon>
        <taxon>Pentapetalae</taxon>
        <taxon>rosids</taxon>
        <taxon>fabids</taxon>
        <taxon>Fabales</taxon>
        <taxon>Fabaceae</taxon>
        <taxon>Papilionoideae</taxon>
        <taxon>50 kb inversion clade</taxon>
        <taxon>NPAAA clade</taxon>
        <taxon>Hologalegina</taxon>
        <taxon>IRL clade</taxon>
        <taxon>Trifolieae</taxon>
        <taxon>Trifolium</taxon>
    </lineage>
</organism>
<name>A0A392M8M1_9FABA</name>
<protein>
    <submittedName>
        <fullName evidence="2">Uncharacterized protein</fullName>
    </submittedName>
</protein>
<feature type="non-terminal residue" evidence="2">
    <location>
        <position position="291"/>
    </location>
</feature>
<evidence type="ECO:0000313" key="3">
    <source>
        <dbReference type="Proteomes" id="UP000265520"/>
    </source>
</evidence>
<gene>
    <name evidence="2" type="ORF">A2U01_0004658</name>
</gene>
<evidence type="ECO:0000313" key="2">
    <source>
        <dbReference type="EMBL" id="MCH83832.1"/>
    </source>
</evidence>
<dbReference type="AlphaFoldDB" id="A0A392M8M1"/>
<feature type="compositionally biased region" description="Acidic residues" evidence="1">
    <location>
        <begin position="46"/>
        <end position="83"/>
    </location>
</feature>
<keyword evidence="3" id="KW-1185">Reference proteome</keyword>
<feature type="compositionally biased region" description="Basic and acidic residues" evidence="1">
    <location>
        <begin position="34"/>
        <end position="45"/>
    </location>
</feature>
<evidence type="ECO:0000256" key="1">
    <source>
        <dbReference type="SAM" id="MobiDB-lite"/>
    </source>
</evidence>
<proteinExistence type="predicted"/>
<reference evidence="2 3" key="1">
    <citation type="journal article" date="2018" name="Front. Plant Sci.">
        <title>Red Clover (Trifolium pratense) and Zigzag Clover (T. medium) - A Picture of Genomic Similarities and Differences.</title>
        <authorList>
            <person name="Dluhosova J."/>
            <person name="Istvanek J."/>
            <person name="Nedelnik J."/>
            <person name="Repkova J."/>
        </authorList>
    </citation>
    <scope>NUCLEOTIDE SEQUENCE [LARGE SCALE GENOMIC DNA]</scope>
    <source>
        <strain evidence="3">cv. 10/8</strain>
        <tissue evidence="2">Leaf</tissue>
    </source>
</reference>
<sequence length="291" mass="32526">MTLSRIIRSSINEVIEVILKPPDEAANSSVMKVDPVEAKEDASSKEDEDDVSEEEDDASEEDDDEEASASDEDNASDVDSASEEDIALVLGGLKTRIEEDDALMLGVKKYNHVKVDAELDPILRTPDDLVTRFNKKPREGTIGETSDGLATKHNKRLREETIVAEELKNYVAEIKAKDKPFGDRIGRNKRLREETIDAEEFKNYVAEINAKIKARDISLSLRIVGNIIKHLRPFLAEINGVRMKNVVSAEDAAADLNAYEEAFVVSIARMVVKNLTPCLAEILEECRRRQM</sequence>
<accession>A0A392M8M1</accession>
<dbReference type="EMBL" id="LXQA010005829">
    <property type="protein sequence ID" value="MCH83832.1"/>
    <property type="molecule type" value="Genomic_DNA"/>
</dbReference>
<feature type="region of interest" description="Disordered" evidence="1">
    <location>
        <begin position="19"/>
        <end position="83"/>
    </location>
</feature>